<accession>A0A0H2RFV9</accession>
<dbReference type="EMBL" id="KQ086093">
    <property type="protein sequence ID" value="KLO08398.1"/>
    <property type="molecule type" value="Genomic_DNA"/>
</dbReference>
<dbReference type="InterPro" id="IPR041078">
    <property type="entry name" value="Plavaka"/>
</dbReference>
<feature type="compositionally biased region" description="Polar residues" evidence="1">
    <location>
        <begin position="1"/>
        <end position="13"/>
    </location>
</feature>
<dbReference type="OrthoDB" id="3199698at2759"/>
<dbReference type="STRING" id="27342.A0A0H2RFV9"/>
<sequence length="954" mass="108900">MNKSGLTQHSRTCSVYLESRLRHPMPQGPAPAPTERLPRSDDSDENHPNNGDDDWPVQDGDGGGSQGGDEREEEREVAEPRVDTDYHEGMTALPCDRDGEFLPEGSLPPPIETTSDNWEPFQSRVHFELADLIFRRNQMPKTHINELLELWAASMVQAHTDLTENHAPFSNSQDLLATIDAIQVGDVPWQSFVCERVSDDPNAPEWTRQEYEVWFRDVDKVSDVMIANTDFNNEVDPRPYREYNRQGRRRYSNFMSGDWAWDQADLICQDEANEGAMFVPLILGNDKTTVSVATGQNEFYPVYLSIGNVRNNVRRAHRNAVAVVAFLAIPKTTHEHQNSVAFRDFRRQVTHTSFSVLLQSAKPAMTRYKVRRCFDRHYRRIIHGIACVLCDYPDQVGHTAIVQNWCPTCLAHWKDLDGNCNDTLLRTQEHRNALIYAFKDYPQKLRDEYGIVAVTIPFTNDFPRADIHELVAPDLLHQLIKGTFKDHLVTWVCDYFDRKYGKTAAKTYLDEIDRRIASVPIFSQLRRFPQGRGFKQWTGDDSKALMKVYVPAIQGLVPAQMVRALRHFIEFCYLARRNIIDEDALDEMEVALQAFHRERQCFITTGVRTDISLPRQHSMVHYPLKIRLFGAPNGLCTSITESKHIKAIKEPWRRSNRFNALGQMLISNQRLDKLAAARADFIGRRMLRGTCLLSAIEYREQQQAEADETPGDDRLEDGGALEGPRIEGDVILSSNRRKHFVSSKRTVLCPAFPDMLRRFVHNQLHPDDPVEPRSRTPDLDIDLPDMEARIAVKYSATAIFYAPSDVCGVGGMRKEIIRATPSWRRGPARFDCVFVSTGDAPGSFRSLSVAHVKLFFSFRSAGNDFSCALVHWFKAVGSGPDADTGMWIVEPEMLRNVTPSLEIISVDAIYRAAHLIPIFGSDFIPQSVKYSNSLEHFKKFYVNRFIDHHAFEIV</sequence>
<keyword evidence="3" id="KW-1185">Reference proteome</keyword>
<feature type="region of interest" description="Disordered" evidence="1">
    <location>
        <begin position="702"/>
        <end position="721"/>
    </location>
</feature>
<evidence type="ECO:0000313" key="3">
    <source>
        <dbReference type="Proteomes" id="UP000053477"/>
    </source>
</evidence>
<evidence type="ECO:0000256" key="1">
    <source>
        <dbReference type="SAM" id="MobiDB-lite"/>
    </source>
</evidence>
<feature type="compositionally biased region" description="Basic and acidic residues" evidence="1">
    <location>
        <begin position="36"/>
        <end position="47"/>
    </location>
</feature>
<proteinExistence type="predicted"/>
<dbReference type="Pfam" id="PF18759">
    <property type="entry name" value="Plavaka"/>
    <property type="match status" value="1"/>
</dbReference>
<organism evidence="2 3">
    <name type="scientific">Schizopora paradoxa</name>
    <dbReference type="NCBI Taxonomy" id="27342"/>
    <lineage>
        <taxon>Eukaryota</taxon>
        <taxon>Fungi</taxon>
        <taxon>Dikarya</taxon>
        <taxon>Basidiomycota</taxon>
        <taxon>Agaricomycotina</taxon>
        <taxon>Agaricomycetes</taxon>
        <taxon>Hymenochaetales</taxon>
        <taxon>Schizoporaceae</taxon>
        <taxon>Schizopora</taxon>
    </lineage>
</organism>
<reference evidence="2 3" key="1">
    <citation type="submission" date="2015-04" db="EMBL/GenBank/DDBJ databases">
        <title>Complete genome sequence of Schizopora paradoxa KUC8140, a cosmopolitan wood degrader in East Asia.</title>
        <authorList>
            <consortium name="DOE Joint Genome Institute"/>
            <person name="Min B."/>
            <person name="Park H."/>
            <person name="Jang Y."/>
            <person name="Kim J.-J."/>
            <person name="Kim K.H."/>
            <person name="Pangilinan J."/>
            <person name="Lipzen A."/>
            <person name="Riley R."/>
            <person name="Grigoriev I.V."/>
            <person name="Spatafora J.W."/>
            <person name="Choi I.-G."/>
        </authorList>
    </citation>
    <scope>NUCLEOTIDE SEQUENCE [LARGE SCALE GENOMIC DNA]</scope>
    <source>
        <strain evidence="2 3">KUC8140</strain>
    </source>
</reference>
<dbReference type="Proteomes" id="UP000053477">
    <property type="component" value="Unassembled WGS sequence"/>
</dbReference>
<name>A0A0H2RFV9_9AGAM</name>
<gene>
    <name evidence="2" type="ORF">SCHPADRAFT_916959</name>
</gene>
<feature type="region of interest" description="Disordered" evidence="1">
    <location>
        <begin position="1"/>
        <end position="84"/>
    </location>
</feature>
<dbReference type="AlphaFoldDB" id="A0A0H2RFV9"/>
<evidence type="ECO:0000313" key="2">
    <source>
        <dbReference type="EMBL" id="KLO08398.1"/>
    </source>
</evidence>
<protein>
    <submittedName>
        <fullName evidence="2">Uncharacterized protein</fullName>
    </submittedName>
</protein>
<dbReference type="InParanoid" id="A0A0H2RFV9"/>